<dbReference type="Pfam" id="PF09839">
    <property type="entry name" value="DUF2066"/>
    <property type="match status" value="1"/>
</dbReference>
<reference evidence="4" key="1">
    <citation type="submission" date="2016-10" db="EMBL/GenBank/DDBJ databases">
        <authorList>
            <person name="Varghese N."/>
            <person name="Submissions S."/>
        </authorList>
    </citation>
    <scope>NUCLEOTIDE SEQUENCE [LARGE SCALE GENOMIC DNA]</scope>
    <source>
        <strain evidence="4">NRRL B-59562</strain>
    </source>
</reference>
<feature type="region of interest" description="Disordered" evidence="1">
    <location>
        <begin position="317"/>
        <end position="343"/>
    </location>
</feature>
<dbReference type="OrthoDB" id="6195299at2"/>
<accession>A0A1H2ZIK5</accession>
<feature type="chain" id="PRO_5017218911" description="DUF2066 domain-containing protein" evidence="2">
    <location>
        <begin position="22"/>
        <end position="349"/>
    </location>
</feature>
<evidence type="ECO:0000313" key="3">
    <source>
        <dbReference type="EMBL" id="SDX17236.1"/>
    </source>
</evidence>
<evidence type="ECO:0000256" key="1">
    <source>
        <dbReference type="SAM" id="MobiDB-lite"/>
    </source>
</evidence>
<keyword evidence="4" id="KW-1185">Reference proteome</keyword>
<keyword evidence="2" id="KW-0732">Signal</keyword>
<name>A0A1H2ZIK5_9PSED</name>
<dbReference type="RefSeq" id="WP_090228122.1">
    <property type="nucleotide sequence ID" value="NZ_FNNU01000003.1"/>
</dbReference>
<feature type="compositionally biased region" description="Low complexity" evidence="1">
    <location>
        <begin position="317"/>
        <end position="330"/>
    </location>
</feature>
<evidence type="ECO:0000256" key="2">
    <source>
        <dbReference type="SAM" id="SignalP"/>
    </source>
</evidence>
<proteinExistence type="predicted"/>
<organism evidence="3 4">
    <name type="scientific">Pseudomonas kuykendallii</name>
    <dbReference type="NCBI Taxonomy" id="1007099"/>
    <lineage>
        <taxon>Bacteria</taxon>
        <taxon>Pseudomonadati</taxon>
        <taxon>Pseudomonadota</taxon>
        <taxon>Gammaproteobacteria</taxon>
        <taxon>Pseudomonadales</taxon>
        <taxon>Pseudomonadaceae</taxon>
        <taxon>Pseudomonas</taxon>
    </lineage>
</organism>
<gene>
    <name evidence="3" type="ORF">SAMN05216287_2325</name>
</gene>
<dbReference type="STRING" id="1007099.SAMN05216287_2325"/>
<evidence type="ECO:0008006" key="5">
    <source>
        <dbReference type="Google" id="ProtNLM"/>
    </source>
</evidence>
<dbReference type="InterPro" id="IPR018642">
    <property type="entry name" value="DUF2066"/>
</dbReference>
<evidence type="ECO:0000313" key="4">
    <source>
        <dbReference type="Proteomes" id="UP000243778"/>
    </source>
</evidence>
<protein>
    <recommendedName>
        <fullName evidence="5">DUF2066 domain-containing protein</fullName>
    </recommendedName>
</protein>
<sequence>MRPIARLLLLSLSLPCLPSFAEPVAGLYEVREPVTSQQPADREQALQRALDTLVLRLSGDPAALRNPGLAELRKDPQQLISKYGYDDEALKVDFDPLSSERALSRAGISLWGANRPSILAWWLNESVDAASLVGDGQGSAAPLRAAAQRAGLPLRLPLADLPEQLVATADTLKASSPDALREISTRYGADALLAVDAHEEEGKWTAQWKLWLGDSREQGNAEGADAASLAEAVLWAVNQRLAPRFVAKPGAARGLSVQIEGADLARYAELDRLLEPFAAHLQSVSGNQLNYQLNASPEQLRAQLALGGLHELAAEAPAASAPAEGVATDPATPPAAPAAPRDPVLRFGW</sequence>
<dbReference type="EMBL" id="FNNU01000003">
    <property type="protein sequence ID" value="SDX17236.1"/>
    <property type="molecule type" value="Genomic_DNA"/>
</dbReference>
<feature type="signal peptide" evidence="2">
    <location>
        <begin position="1"/>
        <end position="21"/>
    </location>
</feature>
<dbReference type="AlphaFoldDB" id="A0A1H2ZIK5"/>
<dbReference type="Proteomes" id="UP000243778">
    <property type="component" value="Unassembled WGS sequence"/>
</dbReference>